<dbReference type="Proteomes" id="UP000435357">
    <property type="component" value="Unassembled WGS sequence"/>
</dbReference>
<sequence length="273" mass="30806">MVKSVIPVLVFLFLLPVVTFSQSISNSSKYQGTNPILEDSVYSFMSIGYLGSFRLGKQGEMGLKNTQSIHIGLNLFYKRFSFSVHDNISFGIIDREGFRKYVNSEFSGVVIDEKAIYSIDKLKGNSFMLGNKFAADGGYAFLASKKQRFDYLIGLSIHFSFFRINADEGFEVTYSDGTKSSNLTFTSRPNFVVNTELYTGLAYTRFINKKISFSSSLKIGGVQSIWFNYASISKENGTNGMEYETEKYFFQTLSNQAQVSQKVAVLLNIDEFF</sequence>
<dbReference type="RefSeq" id="WP_151165992.1">
    <property type="nucleotide sequence ID" value="NZ_WACR01000001.1"/>
</dbReference>
<name>A0A6N6M7Y0_9FLAO</name>
<gene>
    <name evidence="1" type="ORF">F3059_00600</name>
</gene>
<organism evidence="1 2">
    <name type="scientific">Salibacter halophilus</name>
    <dbReference type="NCBI Taxonomy" id="1803916"/>
    <lineage>
        <taxon>Bacteria</taxon>
        <taxon>Pseudomonadati</taxon>
        <taxon>Bacteroidota</taxon>
        <taxon>Flavobacteriia</taxon>
        <taxon>Flavobacteriales</taxon>
        <taxon>Salibacteraceae</taxon>
        <taxon>Salibacter</taxon>
    </lineage>
</organism>
<evidence type="ECO:0000313" key="1">
    <source>
        <dbReference type="EMBL" id="KAB1066004.1"/>
    </source>
</evidence>
<accession>A0A6N6M7Y0</accession>
<dbReference type="AlphaFoldDB" id="A0A6N6M7Y0"/>
<protein>
    <submittedName>
        <fullName evidence="1">Uncharacterized protein</fullName>
    </submittedName>
</protein>
<evidence type="ECO:0000313" key="2">
    <source>
        <dbReference type="Proteomes" id="UP000435357"/>
    </source>
</evidence>
<proteinExistence type="predicted"/>
<keyword evidence="2" id="KW-1185">Reference proteome</keyword>
<comment type="caution">
    <text evidence="1">The sequence shown here is derived from an EMBL/GenBank/DDBJ whole genome shotgun (WGS) entry which is preliminary data.</text>
</comment>
<dbReference type="EMBL" id="WACR01000001">
    <property type="protein sequence ID" value="KAB1066004.1"/>
    <property type="molecule type" value="Genomic_DNA"/>
</dbReference>
<reference evidence="1 2" key="1">
    <citation type="submission" date="2019-09" db="EMBL/GenBank/DDBJ databases">
        <title>Genomes of Cryomorphaceae.</title>
        <authorList>
            <person name="Bowman J.P."/>
        </authorList>
    </citation>
    <scope>NUCLEOTIDE SEQUENCE [LARGE SCALE GENOMIC DNA]</scope>
    <source>
        <strain evidence="1 2">KCTC 52047</strain>
    </source>
</reference>